<dbReference type="GeneID" id="103354757"/>
<dbReference type="GO" id="GO:0000149">
    <property type="term" value="F:SNARE binding"/>
    <property type="evidence" value="ECO:0007669"/>
    <property type="project" value="TreeGrafter"/>
</dbReference>
<name>A0A9Y4JL77_9TELE</name>
<dbReference type="GO" id="GO:0051601">
    <property type="term" value="P:exocyst localization"/>
    <property type="evidence" value="ECO:0007669"/>
    <property type="project" value="TreeGrafter"/>
</dbReference>
<gene>
    <name evidence="3" type="primary">LOC103354757</name>
</gene>
<reference evidence="3" key="1">
    <citation type="submission" date="2025-08" db="UniProtKB">
        <authorList>
            <consortium name="RefSeq"/>
        </authorList>
    </citation>
    <scope>IDENTIFICATION</scope>
</reference>
<dbReference type="InterPro" id="IPR010326">
    <property type="entry name" value="EXOC3/Sec6"/>
</dbReference>
<dbReference type="RefSeq" id="XP_008276498.1">
    <property type="nucleotide sequence ID" value="XM_008278276.1"/>
</dbReference>
<evidence type="ECO:0000313" key="2">
    <source>
        <dbReference type="Proteomes" id="UP000694891"/>
    </source>
</evidence>
<feature type="region of interest" description="Disordered" evidence="1">
    <location>
        <begin position="13"/>
        <end position="36"/>
    </location>
</feature>
<feature type="compositionally biased region" description="Basic and acidic residues" evidence="1">
    <location>
        <begin position="20"/>
        <end position="30"/>
    </location>
</feature>
<dbReference type="AlphaFoldDB" id="A0A9Y4JL77"/>
<proteinExistence type="predicted"/>
<dbReference type="GO" id="GO:0006887">
    <property type="term" value="P:exocytosis"/>
    <property type="evidence" value="ECO:0007669"/>
    <property type="project" value="InterPro"/>
</dbReference>
<evidence type="ECO:0000256" key="1">
    <source>
        <dbReference type="SAM" id="MobiDB-lite"/>
    </source>
</evidence>
<evidence type="ECO:0000313" key="3">
    <source>
        <dbReference type="RefSeq" id="XP_008276498.1"/>
    </source>
</evidence>
<dbReference type="PANTHER" id="PTHR21292:SF12">
    <property type="entry name" value="EXOCYST COMPLEX COMPONENT 3-LIKE PROTEIN"/>
    <property type="match status" value="1"/>
</dbReference>
<protein>
    <submittedName>
        <fullName evidence="3">Uncharacterized protein LOC103354757</fullName>
    </submittedName>
</protein>
<keyword evidence="2" id="KW-1185">Reference proteome</keyword>
<sequence length="539" mass="62158">MFRVNMKKLICAVSGRKKPQRSDSKRRLMEKNNNNSVQGGYADILVQNAFNTEEERPLRQEKDGSLQELFELLGEDSDTNTNTSGDGACCSGQHNLQQRVVHIIRRHLSQRFPKPPADLDQNLWVHLRTVKEVVFDQFPMLSPLLESRGMMGCVVDCYHRHTFDHLHGLIQNVSSSNNSFVLMDWFVHTYLSHEALGRPDQQLLGQWAVKAKTKLLEHVQKEIRGILSGILQNERGQQRCDSVEAYVWLYVDTIQCVAAKPTTARTISSELHDQVQEVCFRELLTFVLRYTAEKKEFLGNKAEMDPPETIHFLKTLKTCKELRQYVEAEGRGVESSLLDQIVATLKDMEDFTLKLLMEIIVDIAESHLKKYFRSDSRRCYLFAALENLFPKLSYVSDELKRVVDQAYKLVAHLYLKHLIQTNRRKLKQRWSPNVEQTVQEDAKQLHRTMSNLAPGVQQWNLMLLDIPEVLECKCMEALKMTVAQIEKKCNKQSEDLALLPALLRWKGLSKRQVREVMEALPSGRPVAGSGSWFFCLPCW</sequence>
<organism evidence="2 3">
    <name type="scientific">Stegastes partitus</name>
    <name type="common">bicolor damselfish</name>
    <dbReference type="NCBI Taxonomy" id="144197"/>
    <lineage>
        <taxon>Eukaryota</taxon>
        <taxon>Metazoa</taxon>
        <taxon>Chordata</taxon>
        <taxon>Craniata</taxon>
        <taxon>Vertebrata</taxon>
        <taxon>Euteleostomi</taxon>
        <taxon>Actinopterygii</taxon>
        <taxon>Neopterygii</taxon>
        <taxon>Teleostei</taxon>
        <taxon>Neoteleostei</taxon>
        <taxon>Acanthomorphata</taxon>
        <taxon>Ovalentaria</taxon>
        <taxon>Pomacentridae</taxon>
        <taxon>Stegastes</taxon>
    </lineage>
</organism>
<dbReference type="Proteomes" id="UP000694891">
    <property type="component" value="Unplaced"/>
</dbReference>
<dbReference type="PANTHER" id="PTHR21292">
    <property type="entry name" value="EXOCYST COMPLEX COMPONENT SEC6-RELATED"/>
    <property type="match status" value="1"/>
</dbReference>
<dbReference type="GO" id="GO:0000145">
    <property type="term" value="C:exocyst"/>
    <property type="evidence" value="ECO:0007669"/>
    <property type="project" value="InterPro"/>
</dbReference>
<accession>A0A9Y4JL77</accession>